<evidence type="ECO:0000313" key="2">
    <source>
        <dbReference type="Proteomes" id="UP000554482"/>
    </source>
</evidence>
<gene>
    <name evidence="1" type="ORF">FRX31_016272</name>
</gene>
<dbReference type="AlphaFoldDB" id="A0A7J6WA14"/>
<evidence type="ECO:0000313" key="1">
    <source>
        <dbReference type="EMBL" id="KAF5194141.1"/>
    </source>
</evidence>
<accession>A0A7J6WA14</accession>
<organism evidence="1 2">
    <name type="scientific">Thalictrum thalictroides</name>
    <name type="common">Rue-anemone</name>
    <name type="synonym">Anemone thalictroides</name>
    <dbReference type="NCBI Taxonomy" id="46969"/>
    <lineage>
        <taxon>Eukaryota</taxon>
        <taxon>Viridiplantae</taxon>
        <taxon>Streptophyta</taxon>
        <taxon>Embryophyta</taxon>
        <taxon>Tracheophyta</taxon>
        <taxon>Spermatophyta</taxon>
        <taxon>Magnoliopsida</taxon>
        <taxon>Ranunculales</taxon>
        <taxon>Ranunculaceae</taxon>
        <taxon>Thalictroideae</taxon>
        <taxon>Thalictrum</taxon>
    </lineage>
</organism>
<name>A0A7J6WA14_THATH</name>
<keyword evidence="2" id="KW-1185">Reference proteome</keyword>
<dbReference type="EMBL" id="JABWDY010019127">
    <property type="protein sequence ID" value="KAF5194141.1"/>
    <property type="molecule type" value="Genomic_DNA"/>
</dbReference>
<reference evidence="1 2" key="1">
    <citation type="submission" date="2020-06" db="EMBL/GenBank/DDBJ databases">
        <title>Transcriptomic and genomic resources for Thalictrum thalictroides and T. hernandezii: Facilitating candidate gene discovery in an emerging model plant lineage.</title>
        <authorList>
            <person name="Arias T."/>
            <person name="Riano-Pachon D.M."/>
            <person name="Di Stilio V.S."/>
        </authorList>
    </citation>
    <scope>NUCLEOTIDE SEQUENCE [LARGE SCALE GENOMIC DNA]</scope>
    <source>
        <strain evidence="2">cv. WT478/WT964</strain>
        <tissue evidence="1">Leaves</tissue>
    </source>
</reference>
<sequence length="60" mass="6999">MVYINNIEFEEYKRDAEETKRQLFEQLQNLNTRQGKNKALPSQLASIPSLQSFFNGESFG</sequence>
<protein>
    <submittedName>
        <fullName evidence="1">Uncharacterized protein</fullName>
    </submittedName>
</protein>
<comment type="caution">
    <text evidence="1">The sequence shown here is derived from an EMBL/GenBank/DDBJ whole genome shotgun (WGS) entry which is preliminary data.</text>
</comment>
<proteinExistence type="predicted"/>
<dbReference type="Proteomes" id="UP000554482">
    <property type="component" value="Unassembled WGS sequence"/>
</dbReference>